<organism evidence="1 2">
    <name type="scientific">Smittium mucronatum</name>
    <dbReference type="NCBI Taxonomy" id="133383"/>
    <lineage>
        <taxon>Eukaryota</taxon>
        <taxon>Fungi</taxon>
        <taxon>Fungi incertae sedis</taxon>
        <taxon>Zoopagomycota</taxon>
        <taxon>Kickxellomycotina</taxon>
        <taxon>Harpellomycetes</taxon>
        <taxon>Harpellales</taxon>
        <taxon>Legeriomycetaceae</taxon>
        <taxon>Smittium</taxon>
    </lineage>
</organism>
<protein>
    <submittedName>
        <fullName evidence="1">Uncharacterized protein</fullName>
    </submittedName>
</protein>
<dbReference type="Proteomes" id="UP000187455">
    <property type="component" value="Unassembled WGS sequence"/>
</dbReference>
<evidence type="ECO:0000313" key="1">
    <source>
        <dbReference type="EMBL" id="OLY81622.1"/>
    </source>
</evidence>
<evidence type="ECO:0000313" key="2">
    <source>
        <dbReference type="Proteomes" id="UP000187455"/>
    </source>
</evidence>
<dbReference type="STRING" id="133383.A0A1R0GXK2"/>
<dbReference type="AlphaFoldDB" id="A0A1R0GXK2"/>
<proteinExistence type="predicted"/>
<dbReference type="EMBL" id="LSSL01002302">
    <property type="protein sequence ID" value="OLY81622.1"/>
    <property type="molecule type" value="Genomic_DNA"/>
</dbReference>
<comment type="caution">
    <text evidence="1">The sequence shown here is derived from an EMBL/GenBank/DDBJ whole genome shotgun (WGS) entry which is preliminary data.</text>
</comment>
<dbReference type="OrthoDB" id="10500193at2759"/>
<name>A0A1R0GXK2_9FUNG</name>
<sequence>MAFYSAYGFLKQADVLTALKIKFINSVLMPICCYGGETFGMGEARTNSIQSAIDKSIRIVAKVGRNAAMDRIREELGIQLVLIRTSTARERAYHK</sequence>
<accession>A0A1R0GXK2</accession>
<keyword evidence="2" id="KW-1185">Reference proteome</keyword>
<reference evidence="1 2" key="1">
    <citation type="journal article" date="2016" name="Mol. Biol. Evol.">
        <title>Genome-Wide Survey of Gut Fungi (Harpellales) Reveals the First Horizontally Transferred Ubiquitin Gene from a Mosquito Host.</title>
        <authorList>
            <person name="Wang Y."/>
            <person name="White M.M."/>
            <person name="Kvist S."/>
            <person name="Moncalvo J.M."/>
        </authorList>
    </citation>
    <scope>NUCLEOTIDE SEQUENCE [LARGE SCALE GENOMIC DNA]</scope>
    <source>
        <strain evidence="1 2">ALG-7-W6</strain>
    </source>
</reference>
<gene>
    <name evidence="1" type="ORF">AYI68_g4268</name>
</gene>